<dbReference type="EMBL" id="KK365145">
    <property type="protein sequence ID" value="KCZ81289.1"/>
    <property type="molecule type" value="Genomic_DNA"/>
</dbReference>
<protein>
    <recommendedName>
        <fullName evidence="2">Tc1-like transposase DDE domain-containing protein</fullName>
    </recommendedName>
</protein>
<dbReference type="InterPro" id="IPR038717">
    <property type="entry name" value="Tc1-like_DDE_dom"/>
</dbReference>
<dbReference type="Pfam" id="PF13358">
    <property type="entry name" value="DDE_3"/>
    <property type="match status" value="1"/>
</dbReference>
<evidence type="ECO:0000313" key="3">
    <source>
        <dbReference type="EMBL" id="KCZ81289.1"/>
    </source>
</evidence>
<sequence>MVYLILLPLWVIVQYIKHTSSFEQSGHNLKFLPPHSPDLNLMEELFSMWKEKTKALNCRPPEELSNAMQTSHSLITAARAIEFMVLCNLYRQSIYVRRVLINERDMIFFYNYF</sequence>
<dbReference type="Gene3D" id="3.30.420.10">
    <property type="entry name" value="Ribonuclease H-like superfamily/Ribonuclease H"/>
    <property type="match status" value="1"/>
</dbReference>
<dbReference type="Proteomes" id="UP000030655">
    <property type="component" value="Unassembled WGS sequence"/>
</dbReference>
<gene>
    <name evidence="3" type="ORF">H312_01285</name>
</gene>
<dbReference type="AlphaFoldDB" id="A0A059F2Q8"/>
<keyword evidence="1" id="KW-0732">Signal</keyword>
<dbReference type="HOGENOM" id="CLU_2132929_0_0_1"/>
<feature type="domain" description="Tc1-like transposase DDE" evidence="2">
    <location>
        <begin position="23"/>
        <end position="55"/>
    </location>
</feature>
<evidence type="ECO:0000256" key="1">
    <source>
        <dbReference type="SAM" id="SignalP"/>
    </source>
</evidence>
<reference evidence="3 4" key="2">
    <citation type="submission" date="2014-03" db="EMBL/GenBank/DDBJ databases">
        <title>The Genome Sequence of Anncaliia algerae insect isolate PRA339.</title>
        <authorList>
            <consortium name="The Broad Institute Genome Sequencing Platform"/>
            <consortium name="The Broad Institute Genome Sequencing Center for Infectious Disease"/>
            <person name="Cuomo C."/>
            <person name="Becnel J."/>
            <person name="Sanscrainte N."/>
            <person name="Walker B."/>
            <person name="Young S.K."/>
            <person name="Zeng Q."/>
            <person name="Gargeya S."/>
            <person name="Fitzgerald M."/>
            <person name="Haas B."/>
            <person name="Abouelleil A."/>
            <person name="Alvarado L."/>
            <person name="Arachchi H.M."/>
            <person name="Berlin A.M."/>
            <person name="Chapman S.B."/>
            <person name="Dewar J."/>
            <person name="Goldberg J."/>
            <person name="Griggs A."/>
            <person name="Gujja S."/>
            <person name="Hansen M."/>
            <person name="Howarth C."/>
            <person name="Imamovic A."/>
            <person name="Larimer J."/>
            <person name="McCowan C."/>
            <person name="Murphy C."/>
            <person name="Neiman D."/>
            <person name="Pearson M."/>
            <person name="Priest M."/>
            <person name="Roberts A."/>
            <person name="Saif S."/>
            <person name="Shea T."/>
            <person name="Sisk P."/>
            <person name="Sykes S."/>
            <person name="Wortman J."/>
            <person name="Nusbaum C."/>
            <person name="Birren B."/>
        </authorList>
    </citation>
    <scope>NUCLEOTIDE SEQUENCE [LARGE SCALE GENOMIC DNA]</scope>
    <source>
        <strain evidence="3 4">PRA339</strain>
    </source>
</reference>
<evidence type="ECO:0000313" key="4">
    <source>
        <dbReference type="Proteomes" id="UP000030655"/>
    </source>
</evidence>
<dbReference type="VEuPathDB" id="MicrosporidiaDB:H312_01285"/>
<accession>A0A059F2Q8</accession>
<dbReference type="OrthoDB" id="2195483at2759"/>
<feature type="signal peptide" evidence="1">
    <location>
        <begin position="1"/>
        <end position="21"/>
    </location>
</feature>
<keyword evidence="4" id="KW-1185">Reference proteome</keyword>
<name>A0A059F2Q8_9MICR</name>
<organism evidence="3 4">
    <name type="scientific">Anncaliia algerae PRA339</name>
    <dbReference type="NCBI Taxonomy" id="1288291"/>
    <lineage>
        <taxon>Eukaryota</taxon>
        <taxon>Fungi</taxon>
        <taxon>Fungi incertae sedis</taxon>
        <taxon>Microsporidia</taxon>
        <taxon>Tubulinosematoidea</taxon>
        <taxon>Tubulinosematidae</taxon>
        <taxon>Anncaliia</taxon>
    </lineage>
</organism>
<feature type="chain" id="PRO_5001576854" description="Tc1-like transposase DDE domain-containing protein" evidence="1">
    <location>
        <begin position="22"/>
        <end position="113"/>
    </location>
</feature>
<dbReference type="GO" id="GO:0003676">
    <property type="term" value="F:nucleic acid binding"/>
    <property type="evidence" value="ECO:0007669"/>
    <property type="project" value="InterPro"/>
</dbReference>
<reference evidence="4" key="1">
    <citation type="submission" date="2013-02" db="EMBL/GenBank/DDBJ databases">
        <authorList>
            <consortium name="The Broad Institute Genome Sequencing Platform"/>
            <person name="Cuomo C."/>
            <person name="Becnel J."/>
            <person name="Sanscrainte N."/>
            <person name="Walker B."/>
            <person name="Young S.K."/>
            <person name="Zeng Q."/>
            <person name="Gargeya S."/>
            <person name="Fitzgerald M."/>
            <person name="Haas B."/>
            <person name="Abouelleil A."/>
            <person name="Alvarado L."/>
            <person name="Arachchi H.M."/>
            <person name="Berlin A.M."/>
            <person name="Chapman S.B."/>
            <person name="Dewar J."/>
            <person name="Goldberg J."/>
            <person name="Griggs A."/>
            <person name="Gujja S."/>
            <person name="Hansen M."/>
            <person name="Howarth C."/>
            <person name="Imamovic A."/>
            <person name="Larimer J."/>
            <person name="McCowan C."/>
            <person name="Murphy C."/>
            <person name="Neiman D."/>
            <person name="Pearson M."/>
            <person name="Priest M."/>
            <person name="Roberts A."/>
            <person name="Saif S."/>
            <person name="Shea T."/>
            <person name="Sisk P."/>
            <person name="Sykes S."/>
            <person name="Wortman J."/>
            <person name="Nusbaum C."/>
            <person name="Birren B."/>
        </authorList>
    </citation>
    <scope>NUCLEOTIDE SEQUENCE [LARGE SCALE GENOMIC DNA]</scope>
    <source>
        <strain evidence="4">PRA339</strain>
    </source>
</reference>
<evidence type="ECO:0000259" key="2">
    <source>
        <dbReference type="Pfam" id="PF13358"/>
    </source>
</evidence>
<proteinExistence type="predicted"/>
<dbReference type="InterPro" id="IPR036397">
    <property type="entry name" value="RNaseH_sf"/>
</dbReference>